<protein>
    <recommendedName>
        <fullName evidence="3">STAS domain-containing protein</fullName>
    </recommendedName>
</protein>
<dbReference type="NCBIfam" id="NF047705">
    <property type="entry name" value="slr1659_superfam"/>
    <property type="match status" value="1"/>
</dbReference>
<comment type="caution">
    <text evidence="1">The sequence shown here is derived from an EMBL/GenBank/DDBJ whole genome shotgun (WGS) entry which is preliminary data.</text>
</comment>
<reference evidence="1" key="1">
    <citation type="submission" date="2021-05" db="EMBL/GenBank/DDBJ databases">
        <authorList>
            <person name="Pietrasiak N."/>
            <person name="Ward R."/>
            <person name="Stajich J.E."/>
            <person name="Kurbessoian T."/>
        </authorList>
    </citation>
    <scope>NUCLEOTIDE SEQUENCE</scope>
    <source>
        <strain evidence="1">GSE-NOS-MK-12-04C</strain>
    </source>
</reference>
<sequence>MELLGNNYKVLYDKGSETVTFNGSLRLNGTEEYAPILQLLRDVIEGNPSRITLNFMHLNTLNSSGISMLSKFIIEMRKKTIHLMILGSNNIPWQGQALKNLQRLMPALHLQIL</sequence>
<dbReference type="SUPFAM" id="SSF52091">
    <property type="entry name" value="SpoIIaa-like"/>
    <property type="match status" value="1"/>
</dbReference>
<gene>
    <name evidence="1" type="ORF">KME60_21060</name>
</gene>
<dbReference type="AlphaFoldDB" id="A0A951QPR2"/>
<dbReference type="Proteomes" id="UP000729701">
    <property type="component" value="Unassembled WGS sequence"/>
</dbReference>
<accession>A0A951QPR2</accession>
<dbReference type="InterPro" id="IPR036513">
    <property type="entry name" value="STAS_dom_sf"/>
</dbReference>
<reference evidence="1" key="2">
    <citation type="journal article" date="2022" name="Microbiol. Resour. Announc.">
        <title>Metagenome Sequencing to Explore Phylogenomics of Terrestrial Cyanobacteria.</title>
        <authorList>
            <person name="Ward R.D."/>
            <person name="Stajich J.E."/>
            <person name="Johansen J.R."/>
            <person name="Huntemann M."/>
            <person name="Clum A."/>
            <person name="Foster B."/>
            <person name="Foster B."/>
            <person name="Roux S."/>
            <person name="Palaniappan K."/>
            <person name="Varghese N."/>
            <person name="Mukherjee S."/>
            <person name="Reddy T.B.K."/>
            <person name="Daum C."/>
            <person name="Copeland A."/>
            <person name="Chen I.A."/>
            <person name="Ivanova N.N."/>
            <person name="Kyrpides N.C."/>
            <person name="Shapiro N."/>
            <person name="Eloe-Fadrosh E.A."/>
            <person name="Pietrasiak N."/>
        </authorList>
    </citation>
    <scope>NUCLEOTIDE SEQUENCE</scope>
    <source>
        <strain evidence="1">GSE-NOS-MK-12-04C</strain>
    </source>
</reference>
<name>A0A951QPR2_9CYAN</name>
<evidence type="ECO:0000313" key="1">
    <source>
        <dbReference type="EMBL" id="MBW4669830.1"/>
    </source>
</evidence>
<dbReference type="EMBL" id="JAHHGZ010000024">
    <property type="protein sequence ID" value="MBW4669830.1"/>
    <property type="molecule type" value="Genomic_DNA"/>
</dbReference>
<evidence type="ECO:0008006" key="3">
    <source>
        <dbReference type="Google" id="ProtNLM"/>
    </source>
</evidence>
<dbReference type="Gene3D" id="3.30.750.24">
    <property type="entry name" value="STAS domain"/>
    <property type="match status" value="1"/>
</dbReference>
<organism evidence="1 2">
    <name type="scientific">Cyanomargarita calcarea GSE-NOS-MK-12-04C</name>
    <dbReference type="NCBI Taxonomy" id="2839659"/>
    <lineage>
        <taxon>Bacteria</taxon>
        <taxon>Bacillati</taxon>
        <taxon>Cyanobacteriota</taxon>
        <taxon>Cyanophyceae</taxon>
        <taxon>Nostocales</taxon>
        <taxon>Cyanomargaritaceae</taxon>
        <taxon>Cyanomargarita</taxon>
    </lineage>
</organism>
<proteinExistence type="predicted"/>
<evidence type="ECO:0000313" key="2">
    <source>
        <dbReference type="Proteomes" id="UP000729701"/>
    </source>
</evidence>